<dbReference type="EMBL" id="JBGOSP010000014">
    <property type="protein sequence ID" value="MFA3839789.1"/>
    <property type="molecule type" value="Genomic_DNA"/>
</dbReference>
<reference evidence="1 2" key="1">
    <citation type="submission" date="2024-08" db="EMBL/GenBank/DDBJ databases">
        <title>Genome sequence of Streptomyces aureus CACIA-1.46HGO.</title>
        <authorList>
            <person name="Evangelista-Martinez Z."/>
        </authorList>
    </citation>
    <scope>NUCLEOTIDE SEQUENCE [LARGE SCALE GENOMIC DNA]</scope>
    <source>
        <strain evidence="1 2">CACIA-1.46HGO</strain>
    </source>
</reference>
<accession>A0ABV4SR87</accession>
<organism evidence="1 2">
    <name type="scientific">Streptomyces aureus</name>
    <dbReference type="NCBI Taxonomy" id="193461"/>
    <lineage>
        <taxon>Bacteria</taxon>
        <taxon>Bacillati</taxon>
        <taxon>Actinomycetota</taxon>
        <taxon>Actinomycetes</taxon>
        <taxon>Kitasatosporales</taxon>
        <taxon>Streptomycetaceae</taxon>
        <taxon>Streptomyces</taxon>
    </lineage>
</organism>
<protein>
    <submittedName>
        <fullName evidence="1">Uncharacterized protein</fullName>
    </submittedName>
</protein>
<comment type="caution">
    <text evidence="1">The sequence shown here is derived from an EMBL/GenBank/DDBJ whole genome shotgun (WGS) entry which is preliminary data.</text>
</comment>
<name>A0ABV4SR87_9ACTN</name>
<gene>
    <name evidence="1" type="ORF">ACEG43_27040</name>
</gene>
<dbReference type="Gene3D" id="3.20.20.140">
    <property type="entry name" value="Metal-dependent hydrolases"/>
    <property type="match status" value="1"/>
</dbReference>
<dbReference type="RefSeq" id="WP_372564519.1">
    <property type="nucleotide sequence ID" value="NZ_JBGOSP010000014.1"/>
</dbReference>
<evidence type="ECO:0000313" key="2">
    <source>
        <dbReference type="Proteomes" id="UP001571476"/>
    </source>
</evidence>
<keyword evidence="2" id="KW-1185">Reference proteome</keyword>
<dbReference type="Proteomes" id="UP001571476">
    <property type="component" value="Unassembled WGS sequence"/>
</dbReference>
<evidence type="ECO:0000313" key="1">
    <source>
        <dbReference type="EMBL" id="MFA3839789.1"/>
    </source>
</evidence>
<sequence>MLGDDNPMQTRSLLSDEYRLLARDLGLGALALNVLDGAAVEDGFMDDVRRAALRRRAAQAVRPEEASPRHRP</sequence>
<proteinExistence type="predicted"/>